<evidence type="ECO:0000256" key="1">
    <source>
        <dbReference type="SAM" id="MobiDB-lite"/>
    </source>
</evidence>
<feature type="compositionally biased region" description="Pro residues" evidence="1">
    <location>
        <begin position="188"/>
        <end position="197"/>
    </location>
</feature>
<feature type="compositionally biased region" description="Low complexity" evidence="1">
    <location>
        <begin position="115"/>
        <end position="131"/>
    </location>
</feature>
<dbReference type="OMA" id="AHEPHRE"/>
<reference evidence="3 4" key="1">
    <citation type="submission" date="2019-11" db="EMBL/GenBank/DDBJ databases">
        <title>Strigops habroptila (kakapo) genome, bStrHab1, primary haplotype, v2.</title>
        <authorList>
            <person name="Jarvis E.D."/>
            <person name="Howard J."/>
            <person name="Rhie A."/>
            <person name="Phillippy A."/>
            <person name="Korlach J."/>
            <person name="Digby A."/>
            <person name="Iorns D."/>
            <person name="Eason D."/>
            <person name="Robertson B."/>
            <person name="Raemaekers T."/>
            <person name="Howe K."/>
            <person name="Lewin H."/>
            <person name="Damas J."/>
            <person name="Hastie A."/>
            <person name="Tracey A."/>
            <person name="Chow W."/>
            <person name="Fedrigo O."/>
        </authorList>
    </citation>
    <scope>NUCLEOTIDE SEQUENCE [LARGE SCALE GENOMIC DNA]</scope>
</reference>
<reference evidence="3" key="3">
    <citation type="submission" date="2025-09" db="UniProtKB">
        <authorList>
            <consortium name="Ensembl"/>
        </authorList>
    </citation>
    <scope>IDENTIFICATION</scope>
</reference>
<feature type="chain" id="PRO_5025690220" evidence="2">
    <location>
        <begin position="23"/>
        <end position="221"/>
    </location>
</feature>
<dbReference type="AlphaFoldDB" id="A0A672UCU6"/>
<keyword evidence="4" id="KW-1185">Reference proteome</keyword>
<feature type="region of interest" description="Disordered" evidence="1">
    <location>
        <begin position="105"/>
        <end position="221"/>
    </location>
</feature>
<feature type="compositionally biased region" description="Low complexity" evidence="1">
    <location>
        <begin position="165"/>
        <end position="174"/>
    </location>
</feature>
<dbReference type="Proteomes" id="UP000472266">
    <property type="component" value="Chromosome 18"/>
</dbReference>
<name>A0A672UCU6_STRHB</name>
<feature type="signal peptide" evidence="2">
    <location>
        <begin position="1"/>
        <end position="22"/>
    </location>
</feature>
<dbReference type="Ensembl" id="ENSSHBT00005014008.1">
    <property type="protein sequence ID" value="ENSSHBP00005011627.1"/>
    <property type="gene ID" value="ENSSHBG00005010151.1"/>
</dbReference>
<keyword evidence="2" id="KW-0732">Signal</keyword>
<feature type="compositionally biased region" description="Low complexity" evidence="1">
    <location>
        <begin position="212"/>
        <end position="221"/>
    </location>
</feature>
<evidence type="ECO:0000313" key="3">
    <source>
        <dbReference type="Ensembl" id="ENSSHBP00005011627.1"/>
    </source>
</evidence>
<evidence type="ECO:0000256" key="2">
    <source>
        <dbReference type="SAM" id="SignalP"/>
    </source>
</evidence>
<accession>A0A672UCU6</accession>
<protein>
    <submittedName>
        <fullName evidence="3">Uncharacterized protein</fullName>
    </submittedName>
</protein>
<sequence length="221" mass="23607">VGKAEVQNLVIVLLQGLTPTTAHQPLNPVPPRPRTWVPGHLPGDAVVAVEKLLPQELVAGHGVPLLAHEPHREHVYVVQVEEDLVEDAVGEKRAAARVHRVILPPRLQTEGGEARPGPAAAPHRAPALTPPHRAPHRAPAPGPPHRAHRTGQTALSPPHRPPRAPSRTSAAPAAPLAPPTPRSASAAPPRPSAPPLQSPRRFLPQGRRDRAQSSPPRARRR</sequence>
<dbReference type="InParanoid" id="A0A672UCU6"/>
<proteinExistence type="predicted"/>
<organism evidence="3 4">
    <name type="scientific">Strigops habroptila</name>
    <name type="common">Kakapo</name>
    <dbReference type="NCBI Taxonomy" id="2489341"/>
    <lineage>
        <taxon>Eukaryota</taxon>
        <taxon>Metazoa</taxon>
        <taxon>Chordata</taxon>
        <taxon>Craniata</taxon>
        <taxon>Vertebrata</taxon>
        <taxon>Euteleostomi</taxon>
        <taxon>Archelosauria</taxon>
        <taxon>Archosauria</taxon>
        <taxon>Dinosauria</taxon>
        <taxon>Saurischia</taxon>
        <taxon>Theropoda</taxon>
        <taxon>Coelurosauria</taxon>
        <taxon>Aves</taxon>
        <taxon>Neognathae</taxon>
        <taxon>Neoaves</taxon>
        <taxon>Telluraves</taxon>
        <taxon>Australaves</taxon>
        <taxon>Psittaciformes</taxon>
        <taxon>Psittacidae</taxon>
        <taxon>Strigops</taxon>
    </lineage>
</organism>
<evidence type="ECO:0000313" key="4">
    <source>
        <dbReference type="Proteomes" id="UP000472266"/>
    </source>
</evidence>
<reference evidence="3" key="2">
    <citation type="submission" date="2025-08" db="UniProtKB">
        <authorList>
            <consortium name="Ensembl"/>
        </authorList>
    </citation>
    <scope>IDENTIFICATION</scope>
</reference>
<dbReference type="GeneTree" id="ENSGT00990000203858"/>